<dbReference type="STRING" id="76728.AQ490_19740"/>
<dbReference type="GO" id="GO:0003824">
    <property type="term" value="F:catalytic activity"/>
    <property type="evidence" value="ECO:0007669"/>
    <property type="project" value="InterPro"/>
</dbReference>
<keyword evidence="4" id="KW-1185">Reference proteome</keyword>
<dbReference type="Proteomes" id="UP000050867">
    <property type="component" value="Unassembled WGS sequence"/>
</dbReference>
<evidence type="ECO:0000313" key="3">
    <source>
        <dbReference type="EMBL" id="KRV49680.1"/>
    </source>
</evidence>
<comment type="similarity">
    <text evidence="1">Belongs to the amidase family.</text>
</comment>
<gene>
    <name evidence="3" type="ORF">AQ490_19740</name>
</gene>
<dbReference type="eggNOG" id="COG0154">
    <property type="taxonomic scope" value="Bacteria"/>
</dbReference>
<name>A0A0T6LUJ7_WENVI</name>
<dbReference type="InterPro" id="IPR023631">
    <property type="entry name" value="Amidase_dom"/>
</dbReference>
<protein>
    <submittedName>
        <fullName evidence="3">Amidase</fullName>
    </submittedName>
</protein>
<dbReference type="AlphaFoldDB" id="A0A0T6LUJ7"/>
<dbReference type="InterPro" id="IPR000120">
    <property type="entry name" value="Amidase"/>
</dbReference>
<dbReference type="Pfam" id="PF01425">
    <property type="entry name" value="Amidase"/>
    <property type="match status" value="1"/>
</dbReference>
<dbReference type="InterPro" id="IPR020556">
    <property type="entry name" value="Amidase_CS"/>
</dbReference>
<sequence length="442" mass="45687">MTDHVQSVLTAIHKVDTELGAFVSVAGDEALRAAEAADAKVRALGPAAWADQPLLGVTVAVKDLVQTEDLPTTRGSLLPNRRARADAPAVARLRAAGAVVVGKTTTSEGGWSASTVGRVGSPTRNPWALRRSAGGSSGGSAAAVAAGLCSAALGTDGAGSIRIPAAFCGVVGFKPSFGRVPYVPACADRLAHLGPLARSVSDVVELSSVLAGPHPEDPDSGLGPVGPPRAPGALRIGWIEFPGTTAEVRRVSEGALPVLRGQGHRVERIEVPFPDPYPALVDILAAVEAAGTAPEDEPLCDPGRLAVVRYGRRLTAAAVARAEDVRLRLRTTMRSVMARYDLLAMATVPIEPFDAEAIGPDGADDPEGLRWLAWTPATYPFNLTGQPALSLPAGLTRSGLPVGLQLVGPVGADDLVLTTARNVEAELEPLPVAPDRVTERML</sequence>
<dbReference type="PROSITE" id="PS00571">
    <property type="entry name" value="AMIDASES"/>
    <property type="match status" value="1"/>
</dbReference>
<dbReference type="InterPro" id="IPR036928">
    <property type="entry name" value="AS_sf"/>
</dbReference>
<dbReference type="PANTHER" id="PTHR11895:SF7">
    <property type="entry name" value="GLUTAMYL-TRNA(GLN) AMIDOTRANSFERASE SUBUNIT A, MITOCHONDRIAL"/>
    <property type="match status" value="1"/>
</dbReference>
<evidence type="ECO:0000313" key="4">
    <source>
        <dbReference type="Proteomes" id="UP000050867"/>
    </source>
</evidence>
<dbReference type="EMBL" id="LLZU01000011">
    <property type="protein sequence ID" value="KRV49680.1"/>
    <property type="molecule type" value="Genomic_DNA"/>
</dbReference>
<reference evidence="3 4" key="1">
    <citation type="submission" date="2015-10" db="EMBL/GenBank/DDBJ databases">
        <title>Draft genome sequence of pyrrolomycin-producing Streptomyces vitaminophilus.</title>
        <authorList>
            <person name="Graham D.E."/>
            <person name="Mahan K.M."/>
            <person name="Klingeman D.M."/>
            <person name="Hettich R.L."/>
            <person name="Parry R.J."/>
        </authorList>
    </citation>
    <scope>NUCLEOTIDE SEQUENCE [LARGE SCALE GENOMIC DNA]</scope>
    <source>
        <strain evidence="3 4">ATCC 31673</strain>
    </source>
</reference>
<evidence type="ECO:0000259" key="2">
    <source>
        <dbReference type="Pfam" id="PF01425"/>
    </source>
</evidence>
<organism evidence="3 4">
    <name type="scientific">Wenjunlia vitaminophila</name>
    <name type="common">Streptomyces vitaminophilus</name>
    <dbReference type="NCBI Taxonomy" id="76728"/>
    <lineage>
        <taxon>Bacteria</taxon>
        <taxon>Bacillati</taxon>
        <taxon>Actinomycetota</taxon>
        <taxon>Actinomycetes</taxon>
        <taxon>Kitasatosporales</taxon>
        <taxon>Streptomycetaceae</taxon>
        <taxon>Wenjunlia</taxon>
    </lineage>
</organism>
<dbReference type="Gene3D" id="3.90.1300.10">
    <property type="entry name" value="Amidase signature (AS) domain"/>
    <property type="match status" value="1"/>
</dbReference>
<evidence type="ECO:0000256" key="1">
    <source>
        <dbReference type="ARBA" id="ARBA00009199"/>
    </source>
</evidence>
<comment type="caution">
    <text evidence="3">The sequence shown here is derived from an EMBL/GenBank/DDBJ whole genome shotgun (WGS) entry which is preliminary data.</text>
</comment>
<dbReference type="PANTHER" id="PTHR11895">
    <property type="entry name" value="TRANSAMIDASE"/>
    <property type="match status" value="1"/>
</dbReference>
<accession>A0A0T6LUJ7</accession>
<proteinExistence type="inferred from homology"/>
<feature type="domain" description="Amidase" evidence="2">
    <location>
        <begin position="5"/>
        <end position="417"/>
    </location>
</feature>
<dbReference type="SUPFAM" id="SSF75304">
    <property type="entry name" value="Amidase signature (AS) enzymes"/>
    <property type="match status" value="1"/>
</dbReference>